<dbReference type="Proteomes" id="UP001165121">
    <property type="component" value="Unassembled WGS sequence"/>
</dbReference>
<dbReference type="EMBL" id="BSXT01001243">
    <property type="protein sequence ID" value="GMF40409.1"/>
    <property type="molecule type" value="Genomic_DNA"/>
</dbReference>
<proteinExistence type="predicted"/>
<sequence length="265" mass="29494">MRYIDNSVVFAAAAGDKSSDEGPDPASVEEEASNGSPPLVRWQPLDEEMKDAEVVSTTRVIGMCLSRIYTLRIRVISLNMYYHAVLDTFADDPNTARPDDTGDYAALNSDGRFEGNSIFDDDDGVDWVAPDYPGIYGGDHVTTAGALNAASTSLGTFLRFDTPQLLEKIAKSSNDYFKQNLEARVEAQHAKQQVRQEKKPDFQAQSPQQIKSNLKKNLLQFRVEICTSLVDFLTRGTLFLRRRNSPITGRPRTREPFHVVALVSS</sequence>
<feature type="compositionally biased region" description="Acidic residues" evidence="1">
    <location>
        <begin position="21"/>
        <end position="32"/>
    </location>
</feature>
<reference evidence="2" key="1">
    <citation type="submission" date="2023-04" db="EMBL/GenBank/DDBJ databases">
        <title>Phytophthora fragariaefolia NBRC 109709.</title>
        <authorList>
            <person name="Ichikawa N."/>
            <person name="Sato H."/>
            <person name="Tonouchi N."/>
        </authorList>
    </citation>
    <scope>NUCLEOTIDE SEQUENCE</scope>
    <source>
        <strain evidence="2">NBRC 109709</strain>
    </source>
</reference>
<dbReference type="AlphaFoldDB" id="A0A9W6XKK5"/>
<evidence type="ECO:0000256" key="1">
    <source>
        <dbReference type="SAM" id="MobiDB-lite"/>
    </source>
</evidence>
<feature type="region of interest" description="Disordered" evidence="1">
    <location>
        <begin position="14"/>
        <end position="41"/>
    </location>
</feature>
<name>A0A9W6XKK5_9STRA</name>
<organism evidence="2 3">
    <name type="scientific">Phytophthora fragariaefolia</name>
    <dbReference type="NCBI Taxonomy" id="1490495"/>
    <lineage>
        <taxon>Eukaryota</taxon>
        <taxon>Sar</taxon>
        <taxon>Stramenopiles</taxon>
        <taxon>Oomycota</taxon>
        <taxon>Peronosporomycetes</taxon>
        <taxon>Peronosporales</taxon>
        <taxon>Peronosporaceae</taxon>
        <taxon>Phytophthora</taxon>
    </lineage>
</organism>
<evidence type="ECO:0000313" key="3">
    <source>
        <dbReference type="Proteomes" id="UP001165121"/>
    </source>
</evidence>
<evidence type="ECO:0000313" key="2">
    <source>
        <dbReference type="EMBL" id="GMF40409.1"/>
    </source>
</evidence>
<dbReference type="PANTHER" id="PTHR37069">
    <property type="entry name" value="DDE_TNP_1_7 DOMAIN-CONTAINING PROTEIN"/>
    <property type="match status" value="1"/>
</dbReference>
<protein>
    <submittedName>
        <fullName evidence="2">Unnamed protein product</fullName>
    </submittedName>
</protein>
<comment type="caution">
    <text evidence="2">The sequence shown here is derived from an EMBL/GenBank/DDBJ whole genome shotgun (WGS) entry which is preliminary data.</text>
</comment>
<accession>A0A9W6XKK5</accession>
<gene>
    <name evidence="2" type="ORF">Pfra01_001240300</name>
</gene>
<dbReference type="PANTHER" id="PTHR37069:SF2">
    <property type="entry name" value="PIGGYBAC TRANSPOSABLE ELEMENT-DERIVED PROTEIN DOMAIN-CONTAINING PROTEIN"/>
    <property type="match status" value="1"/>
</dbReference>
<keyword evidence="3" id="KW-1185">Reference proteome</keyword>